<dbReference type="OrthoDB" id="449062at2759"/>
<dbReference type="PROSITE" id="PS50088">
    <property type="entry name" value="ANK_REPEAT"/>
    <property type="match status" value="6"/>
</dbReference>
<keyword evidence="6" id="KW-1185">Reference proteome</keyword>
<dbReference type="Gene3D" id="1.25.40.20">
    <property type="entry name" value="Ankyrin repeat-containing domain"/>
    <property type="match status" value="1"/>
</dbReference>
<sequence length="1570" mass="169357">MANADACLNTGASPLYVASQNGHEAIVPLLLNARAGVNLATQDGATPLLIAAQNGHEAVAHRLLASCPDINVDPKDRTDATALYIAAQNGHAPIVAVLLERRASIDARSLDGATPLFKAAQNGRLEACRVLLGSEADLCAEANDGATPLIMASHNGHVDVLCLIVPDLVNRFSASVLDVGMKGTGATAVFVASQAGHTGAVKILLHHWANPRAKLASGACPIHIAAQRGQIEVLKTLLAARADTEARARGGVSAIYLASQNNHLDAARYLIQIRAHVDACLDTGETPLMTACSNEHTGLAELLLDAGARPSLAASAARKAKREELALQLEKLQKQDMSLPRLDAAKGQACLSCVAAGFHSGDIVECKIPIRIGEFNFSKGRRLKVHHLEPHGPVYLMNPETDELHEPAVLLDDIVLVQHKDPPPRESFQVSGAGGVGRGANGIYLCGGWLNDLPIYHQAGGSGIIYFDRKWKINLCNDPGEWYYLHPDASFQTPPNGIWTTEAHVDGDAEPPPRLATCQDRVEVGFPGGRKAFLPVNWTSTRIGELKNAVEEEFGTPSEKLLFEQRFLDVSKTLTEEGVHDCKDLAPVEEAIIQVSGAGGVGSRVDGIYRCMGWLNGRPKYRQVGGSAIIYFNTNWKINDMNDHGGWYYLHPDTTFQTPPDGKWTVQGYDNGDAEPPPSVTTCLVAEGVGNAARLTAMPLEAAFQVSGAGGVGVDGIYLCKAWLNGRPKYHQVGGESIIYFSKNWKINFRDDASGWYYLHPDASFQTPPNGTWTTEGYDGDAEPPPRVATCRDRVEVGFPGGRKAFFPIDWTSTCICELKTAVEEEFGMFAVKLLFEHRFLDVSKTLAEEGVPDCKDLAPVEETLIQVSGAGGVGSRVDGIYRCMGWLNGRPKYRQVGASAIIYFKENWKINFRDDSGGWYYLHPDASFQTPPNGKWTMQGYDNGDAEPPPSVATCLVPVEGVLNAARLTAMTPVNLLEHNNDDAEEAANNCKQLSHNARNNPAKLADAGALEAIVKTMKRHPSHAKVQEHGSWALARLSLGTDEEGVRRQQRAADAGALETIVSAMQQHRDQVEVHEKGSLAIGNICFGNKPGEGADGRKQLAVDAGALEVLVEGMVEHSGSAQLQDNASYAVGILCAGSDVESVGRRQRAVEAGVVEPLVAAMQRHPHNDNVQGNCIRVLRRCCGVAGAVRLELAKPLAEMLRRLKHPQDSIQQDAKAILATVATVKVRSFNGEQEASFPVDWTSTRTGELKELAEEKFDIFYAKLVCDDRDLILDVSRTLFEEGVQPGQTLTAVAVDLFGDTEDPEEAANICEWLSNKARKNPAKLADAGALEAIVKTMKRHPSHAKVQEHGSWALARLSLGTDEEGVRRQQRAADAGALETIVSAMQQHRDQVEVHEKGSLAIGNICFGNKPGEGADGRKQLAVDAGALEVLVEGMVEHSGSEQLQDNVSYAVGILCAGSDAEGVGRRQRAVEAGVLEPLVAAMQRHPNNDNVQGYCIRALRRCCGVAGPVRLQQLTKPLTEMLRRAKHPKHHVHQDAEGILAIAGASESQSASAHASSRTCSRWT</sequence>
<proteinExistence type="predicted"/>
<organism evidence="5 6">
    <name type="scientific">Symbiodinium natans</name>
    <dbReference type="NCBI Taxonomy" id="878477"/>
    <lineage>
        <taxon>Eukaryota</taxon>
        <taxon>Sar</taxon>
        <taxon>Alveolata</taxon>
        <taxon>Dinophyceae</taxon>
        <taxon>Suessiales</taxon>
        <taxon>Symbiodiniaceae</taxon>
        <taxon>Symbiodinium</taxon>
    </lineage>
</organism>
<dbReference type="SMART" id="SM00248">
    <property type="entry name" value="ANK"/>
    <property type="match status" value="9"/>
</dbReference>
<evidence type="ECO:0000313" key="6">
    <source>
        <dbReference type="Proteomes" id="UP000604046"/>
    </source>
</evidence>
<dbReference type="PROSITE" id="PS50297">
    <property type="entry name" value="ANK_REP_REGION"/>
    <property type="match status" value="6"/>
</dbReference>
<protein>
    <submittedName>
        <fullName evidence="5">Ank2 protein</fullName>
    </submittedName>
</protein>
<dbReference type="SUPFAM" id="SSF48371">
    <property type="entry name" value="ARM repeat"/>
    <property type="match status" value="1"/>
</dbReference>
<dbReference type="Proteomes" id="UP000604046">
    <property type="component" value="Unassembled WGS sequence"/>
</dbReference>
<dbReference type="PANTHER" id="PTHR24198">
    <property type="entry name" value="ANKYRIN REPEAT AND PROTEIN KINASE DOMAIN-CONTAINING PROTEIN"/>
    <property type="match status" value="1"/>
</dbReference>
<dbReference type="Gene3D" id="1.25.10.10">
    <property type="entry name" value="Leucine-rich Repeat Variant"/>
    <property type="match status" value="2"/>
</dbReference>
<dbReference type="InterPro" id="IPR036770">
    <property type="entry name" value="Ankyrin_rpt-contain_sf"/>
</dbReference>
<dbReference type="InterPro" id="IPR000225">
    <property type="entry name" value="Armadillo"/>
</dbReference>
<evidence type="ECO:0000256" key="3">
    <source>
        <dbReference type="PROSITE-ProRule" id="PRU00023"/>
    </source>
</evidence>
<name>A0A812TL39_9DINO</name>
<dbReference type="CDD" id="cd17039">
    <property type="entry name" value="Ubl_ubiquitin_like"/>
    <property type="match status" value="1"/>
</dbReference>
<comment type="caution">
    <text evidence="5">The sequence shown here is derived from an EMBL/GenBank/DDBJ whole genome shotgun (WGS) entry which is preliminary data.</text>
</comment>
<evidence type="ECO:0000256" key="4">
    <source>
        <dbReference type="SAM" id="Coils"/>
    </source>
</evidence>
<feature type="repeat" description="ANK" evidence="3">
    <location>
        <begin position="10"/>
        <end position="42"/>
    </location>
</feature>
<feature type="repeat" description="ANK" evidence="3">
    <location>
        <begin position="283"/>
        <end position="315"/>
    </location>
</feature>
<dbReference type="InterPro" id="IPR002110">
    <property type="entry name" value="Ankyrin_rpt"/>
</dbReference>
<feature type="coiled-coil region" evidence="4">
    <location>
        <begin position="975"/>
        <end position="1002"/>
    </location>
</feature>
<evidence type="ECO:0000256" key="2">
    <source>
        <dbReference type="ARBA" id="ARBA00023043"/>
    </source>
</evidence>
<feature type="repeat" description="ANK" evidence="3">
    <location>
        <begin position="217"/>
        <end position="249"/>
    </location>
</feature>
<feature type="repeat" description="ANK" evidence="3">
    <location>
        <begin position="78"/>
        <end position="110"/>
    </location>
</feature>
<dbReference type="SMART" id="SM00185">
    <property type="entry name" value="ARM"/>
    <property type="match status" value="8"/>
</dbReference>
<gene>
    <name evidence="5" type="primary">Ank2</name>
    <name evidence="5" type="ORF">SNAT2548_LOCUS29558</name>
</gene>
<dbReference type="InterPro" id="IPR011989">
    <property type="entry name" value="ARM-like"/>
</dbReference>
<dbReference type="Pfam" id="PF12796">
    <property type="entry name" value="Ank_2"/>
    <property type="match status" value="2"/>
</dbReference>
<dbReference type="Pfam" id="PF13637">
    <property type="entry name" value="Ank_4"/>
    <property type="match status" value="1"/>
</dbReference>
<dbReference type="InterPro" id="IPR016024">
    <property type="entry name" value="ARM-type_fold"/>
</dbReference>
<reference evidence="5" key="1">
    <citation type="submission" date="2021-02" db="EMBL/GenBank/DDBJ databases">
        <authorList>
            <person name="Dougan E. K."/>
            <person name="Rhodes N."/>
            <person name="Thang M."/>
            <person name="Chan C."/>
        </authorList>
    </citation>
    <scope>NUCLEOTIDE SEQUENCE</scope>
</reference>
<dbReference type="PANTHER" id="PTHR24198:SF165">
    <property type="entry name" value="ANKYRIN REPEAT-CONTAINING PROTEIN-RELATED"/>
    <property type="match status" value="1"/>
</dbReference>
<evidence type="ECO:0000313" key="5">
    <source>
        <dbReference type="EMBL" id="CAE7527768.1"/>
    </source>
</evidence>
<dbReference type="SUPFAM" id="SSF48403">
    <property type="entry name" value="Ankyrin repeat"/>
    <property type="match status" value="1"/>
</dbReference>
<keyword evidence="4" id="KW-0175">Coiled coil</keyword>
<feature type="repeat" description="ANK" evidence="3">
    <location>
        <begin position="43"/>
        <end position="75"/>
    </location>
</feature>
<evidence type="ECO:0000256" key="1">
    <source>
        <dbReference type="ARBA" id="ARBA00022737"/>
    </source>
</evidence>
<feature type="repeat" description="ANK" evidence="3">
    <location>
        <begin position="111"/>
        <end position="143"/>
    </location>
</feature>
<keyword evidence="1" id="KW-0677">Repeat</keyword>
<dbReference type="EMBL" id="CAJNDS010002566">
    <property type="protein sequence ID" value="CAE7527768.1"/>
    <property type="molecule type" value="Genomic_DNA"/>
</dbReference>
<keyword evidence="2 3" id="KW-0040">ANK repeat</keyword>
<accession>A0A812TL39</accession>